<dbReference type="SUPFAM" id="SSF53850">
    <property type="entry name" value="Periplasmic binding protein-like II"/>
    <property type="match status" value="1"/>
</dbReference>
<sequence length="300" mass="35299">MNINQLKYILAIKDQQHITRAADKCCVAQPTLSRELQKLEKELDIMIFDRSRSPIVPTAKGEKVLIIAKEILHKIKELENCAKDENDIYHHTFNLGVWTCLAPYFLPFFLKLFADKYPNIRFNIFELNLIQLQKKLHNNSLDACITYSFKDQSGYYESKLYDETFFAYTSLKGNTCQLERKDVNFFHFHKLILQYDFESILKEINYNGFETHKDFSIDLSYQNGSIETIRKIIQINGGTTILPSVIINKHDKNYINHLMINQQLKVTLPIKLVSPRFFEKKELLLLIKKELKNSFRFSVN</sequence>
<dbReference type="CDD" id="cd05466">
    <property type="entry name" value="PBP2_LTTR_substrate"/>
    <property type="match status" value="1"/>
</dbReference>
<dbReference type="SUPFAM" id="SSF46785">
    <property type="entry name" value="Winged helix' DNA-binding domain"/>
    <property type="match status" value="1"/>
</dbReference>
<evidence type="ECO:0000259" key="5">
    <source>
        <dbReference type="PROSITE" id="PS50931"/>
    </source>
</evidence>
<dbReference type="GO" id="GO:0005829">
    <property type="term" value="C:cytosol"/>
    <property type="evidence" value="ECO:0007669"/>
    <property type="project" value="TreeGrafter"/>
</dbReference>
<evidence type="ECO:0000256" key="3">
    <source>
        <dbReference type="ARBA" id="ARBA00023125"/>
    </source>
</evidence>
<dbReference type="AlphaFoldDB" id="A0A1H4BUD8"/>
<keyword evidence="7" id="KW-1185">Reference proteome</keyword>
<dbReference type="RefSeq" id="WP_093244352.1">
    <property type="nucleotide sequence ID" value="NZ_FNQF01000006.1"/>
</dbReference>
<dbReference type="InterPro" id="IPR036390">
    <property type="entry name" value="WH_DNA-bd_sf"/>
</dbReference>
<dbReference type="PRINTS" id="PR00039">
    <property type="entry name" value="HTHLYSR"/>
</dbReference>
<reference evidence="6 7" key="1">
    <citation type="submission" date="2016-10" db="EMBL/GenBank/DDBJ databases">
        <authorList>
            <person name="de Groot N.N."/>
        </authorList>
    </citation>
    <scope>NUCLEOTIDE SEQUENCE [LARGE SCALE GENOMIC DNA]</scope>
    <source>
        <strain evidence="6 7">DSM 23581</strain>
    </source>
</reference>
<dbReference type="InterPro" id="IPR050950">
    <property type="entry name" value="HTH-type_LysR_regulators"/>
</dbReference>
<gene>
    <name evidence="6" type="ORF">SAMN05421540_106165</name>
</gene>
<feature type="domain" description="HTH lysR-type" evidence="5">
    <location>
        <begin position="1"/>
        <end position="58"/>
    </location>
</feature>
<dbReference type="Proteomes" id="UP000198820">
    <property type="component" value="Unassembled WGS sequence"/>
</dbReference>
<dbReference type="GO" id="GO:0003677">
    <property type="term" value="F:DNA binding"/>
    <property type="evidence" value="ECO:0007669"/>
    <property type="project" value="UniProtKB-KW"/>
</dbReference>
<dbReference type="EMBL" id="FNQF01000006">
    <property type="protein sequence ID" value="SEA51738.1"/>
    <property type="molecule type" value="Genomic_DNA"/>
</dbReference>
<dbReference type="STRING" id="908615.SAMN05421540_106165"/>
<name>A0A1H4BUD8_9FLAO</name>
<dbReference type="Gene3D" id="3.40.190.10">
    <property type="entry name" value="Periplasmic binding protein-like II"/>
    <property type="match status" value="2"/>
</dbReference>
<dbReference type="FunFam" id="1.10.10.10:FF:000001">
    <property type="entry name" value="LysR family transcriptional regulator"/>
    <property type="match status" value="1"/>
</dbReference>
<comment type="similarity">
    <text evidence="1">Belongs to the LysR transcriptional regulatory family.</text>
</comment>
<evidence type="ECO:0000256" key="1">
    <source>
        <dbReference type="ARBA" id="ARBA00009437"/>
    </source>
</evidence>
<evidence type="ECO:0000313" key="6">
    <source>
        <dbReference type="EMBL" id="SEA51738.1"/>
    </source>
</evidence>
<dbReference type="Gene3D" id="1.10.10.10">
    <property type="entry name" value="Winged helix-like DNA-binding domain superfamily/Winged helix DNA-binding domain"/>
    <property type="match status" value="1"/>
</dbReference>
<dbReference type="Pfam" id="PF00126">
    <property type="entry name" value="HTH_1"/>
    <property type="match status" value="1"/>
</dbReference>
<keyword evidence="2" id="KW-0805">Transcription regulation</keyword>
<keyword evidence="3" id="KW-0238">DNA-binding</keyword>
<dbReference type="PROSITE" id="PS50931">
    <property type="entry name" value="HTH_LYSR"/>
    <property type="match status" value="1"/>
</dbReference>
<protein>
    <submittedName>
        <fullName evidence="6">LysR family transcriptional regulator, hydrogen peroxide-inducible genes activator</fullName>
    </submittedName>
</protein>
<organism evidence="6 7">
    <name type="scientific">Psychroflexus halocasei</name>
    <dbReference type="NCBI Taxonomy" id="908615"/>
    <lineage>
        <taxon>Bacteria</taxon>
        <taxon>Pseudomonadati</taxon>
        <taxon>Bacteroidota</taxon>
        <taxon>Flavobacteriia</taxon>
        <taxon>Flavobacteriales</taxon>
        <taxon>Flavobacteriaceae</taxon>
        <taxon>Psychroflexus</taxon>
    </lineage>
</organism>
<dbReference type="InterPro" id="IPR005119">
    <property type="entry name" value="LysR_subst-bd"/>
</dbReference>
<dbReference type="GO" id="GO:0003700">
    <property type="term" value="F:DNA-binding transcription factor activity"/>
    <property type="evidence" value="ECO:0007669"/>
    <property type="project" value="InterPro"/>
</dbReference>
<dbReference type="PANTHER" id="PTHR30419:SF29">
    <property type="entry name" value="LYSR-FAMILY TRANSCRIPTIONAL REGULATOR"/>
    <property type="match status" value="1"/>
</dbReference>
<dbReference type="Pfam" id="PF03466">
    <property type="entry name" value="LysR_substrate"/>
    <property type="match status" value="1"/>
</dbReference>
<evidence type="ECO:0000313" key="7">
    <source>
        <dbReference type="Proteomes" id="UP000198820"/>
    </source>
</evidence>
<dbReference type="InterPro" id="IPR000847">
    <property type="entry name" value="LysR_HTH_N"/>
</dbReference>
<keyword evidence="4" id="KW-0804">Transcription</keyword>
<evidence type="ECO:0000256" key="2">
    <source>
        <dbReference type="ARBA" id="ARBA00023015"/>
    </source>
</evidence>
<dbReference type="InterPro" id="IPR036388">
    <property type="entry name" value="WH-like_DNA-bd_sf"/>
</dbReference>
<accession>A0A1H4BUD8</accession>
<evidence type="ECO:0000256" key="4">
    <source>
        <dbReference type="ARBA" id="ARBA00023163"/>
    </source>
</evidence>
<dbReference type="PANTHER" id="PTHR30419">
    <property type="entry name" value="HTH-TYPE TRANSCRIPTIONAL REGULATOR YBHD"/>
    <property type="match status" value="1"/>
</dbReference>
<proteinExistence type="inferred from homology"/>